<feature type="domain" description="Heparan-alpha-glucosaminide N-acetyltransferase catalytic" evidence="2">
    <location>
        <begin position="5"/>
        <end position="229"/>
    </location>
</feature>
<feature type="transmembrane region" description="Helical" evidence="1">
    <location>
        <begin position="119"/>
        <end position="137"/>
    </location>
</feature>
<reference evidence="4" key="1">
    <citation type="submission" date="2016-10" db="EMBL/GenBank/DDBJ databases">
        <authorList>
            <person name="Varghese N."/>
            <person name="Submissions S."/>
        </authorList>
    </citation>
    <scope>NUCLEOTIDE SEQUENCE [LARGE SCALE GENOMIC DNA]</scope>
    <source>
        <strain evidence="4">XJ109</strain>
    </source>
</reference>
<feature type="transmembrane region" description="Helical" evidence="1">
    <location>
        <begin position="149"/>
        <end position="168"/>
    </location>
</feature>
<accession>A0A1I4UYH3</accession>
<dbReference type="InterPro" id="IPR012429">
    <property type="entry name" value="HGSNAT_cat"/>
</dbReference>
<name>A0A1I4UYH3_9FLAO</name>
<feature type="transmembrane region" description="Helical" evidence="1">
    <location>
        <begin position="322"/>
        <end position="340"/>
    </location>
</feature>
<keyword evidence="3" id="KW-0012">Acyltransferase</keyword>
<dbReference type="PANTHER" id="PTHR31061:SF24">
    <property type="entry name" value="LD22376P"/>
    <property type="match status" value="1"/>
</dbReference>
<dbReference type="STRING" id="684065.SAMN05421738_104187"/>
<feature type="transmembrane region" description="Helical" evidence="1">
    <location>
        <begin position="206"/>
        <end position="226"/>
    </location>
</feature>
<keyword evidence="1" id="KW-0472">Membrane</keyword>
<feature type="transmembrane region" description="Helical" evidence="1">
    <location>
        <begin position="81"/>
        <end position="99"/>
    </location>
</feature>
<keyword evidence="4" id="KW-1185">Reference proteome</keyword>
<feature type="transmembrane region" description="Helical" evidence="1">
    <location>
        <begin position="49"/>
        <end position="69"/>
    </location>
</feature>
<keyword evidence="1" id="KW-1133">Transmembrane helix</keyword>
<keyword evidence="1" id="KW-0812">Transmembrane</keyword>
<gene>
    <name evidence="3" type="ORF">SAMN05421738_104187</name>
</gene>
<dbReference type="PANTHER" id="PTHR31061">
    <property type="entry name" value="LD22376P"/>
    <property type="match status" value="1"/>
</dbReference>
<dbReference type="Pfam" id="PF07786">
    <property type="entry name" value="HGSNAT_cat"/>
    <property type="match status" value="1"/>
</dbReference>
<dbReference type="Proteomes" id="UP000199149">
    <property type="component" value="Unassembled WGS sequence"/>
</dbReference>
<dbReference type="AlphaFoldDB" id="A0A1I4UYH3"/>
<dbReference type="EMBL" id="FOUZ01000004">
    <property type="protein sequence ID" value="SFM94067.1"/>
    <property type="molecule type" value="Genomic_DNA"/>
</dbReference>
<evidence type="ECO:0000259" key="2">
    <source>
        <dbReference type="Pfam" id="PF07786"/>
    </source>
</evidence>
<protein>
    <submittedName>
        <fullName evidence="3">Predicted acyltransferase</fullName>
    </submittedName>
</protein>
<dbReference type="RefSeq" id="WP_092907239.1">
    <property type="nucleotide sequence ID" value="NZ_FOUZ01000004.1"/>
</dbReference>
<proteinExistence type="predicted"/>
<evidence type="ECO:0000256" key="1">
    <source>
        <dbReference type="SAM" id="Phobius"/>
    </source>
</evidence>
<organism evidence="3 4">
    <name type="scientific">Algoriella xinjiangensis</name>
    <dbReference type="NCBI Taxonomy" id="684065"/>
    <lineage>
        <taxon>Bacteria</taxon>
        <taxon>Pseudomonadati</taxon>
        <taxon>Bacteroidota</taxon>
        <taxon>Flavobacteriia</taxon>
        <taxon>Flavobacteriales</taxon>
        <taxon>Weeksellaceae</taxon>
        <taxon>Algoriella</taxon>
    </lineage>
</organism>
<feature type="transmembrane region" description="Helical" evidence="1">
    <location>
        <begin position="12"/>
        <end position="29"/>
    </location>
</feature>
<feature type="transmembrane region" description="Helical" evidence="1">
    <location>
        <begin position="247"/>
        <end position="267"/>
    </location>
</feature>
<evidence type="ECO:0000313" key="3">
    <source>
        <dbReference type="EMBL" id="SFM94067.1"/>
    </source>
</evidence>
<evidence type="ECO:0000313" key="4">
    <source>
        <dbReference type="Proteomes" id="UP000199149"/>
    </source>
</evidence>
<dbReference type="GO" id="GO:0016746">
    <property type="term" value="F:acyltransferase activity"/>
    <property type="evidence" value="ECO:0007669"/>
    <property type="project" value="UniProtKB-KW"/>
</dbReference>
<sequence length="402" mass="46027">MKPARYYSLDVFRGATVALMILVNNPGTWSAMFAPLEHAEWHGCTPTDLVFPFFLFAVGNAMAFVIPKLQQQPQHVFWRKVIKRTILIFGIGLFINWWPFFKWDNNALVFKAWQDSDEVGIRVMGVLQRIAIAYFFASVISFYFKQKTVLWISGFILIIYWLLTKFMGGLDPYSIEGFIGTTLDNQILGLAHIYKGESIPFDPEGIFSTIATIPQVLFGYLIGDYIQKQGNITWFNRTLPETNNTQYKMLSGLFVLGCIALVIGYFWQLDFPFNKKIWSSSYVSNTTGLAILTIGTMIWFIEILGIKNGFMKFFDVFGKNPLFIFVLSGLLPRLLGLIRIDGGLNDKGEINYISPLGWFYQTICAKIPGIPEVGSFVYSLIFLAVFWLLAYWLDKKKIYIKV</sequence>
<dbReference type="OrthoDB" id="9788724at2"/>
<keyword evidence="3" id="KW-0808">Transferase</keyword>
<feature type="transmembrane region" description="Helical" evidence="1">
    <location>
        <begin position="287"/>
        <end position="310"/>
    </location>
</feature>
<feature type="transmembrane region" description="Helical" evidence="1">
    <location>
        <begin position="376"/>
        <end position="393"/>
    </location>
</feature>